<dbReference type="Pfam" id="PF07992">
    <property type="entry name" value="Pyr_redox_2"/>
    <property type="match status" value="1"/>
</dbReference>
<dbReference type="EMBL" id="PGGW01000065">
    <property type="protein sequence ID" value="PJE95479.1"/>
    <property type="molecule type" value="Genomic_DNA"/>
</dbReference>
<dbReference type="PRINTS" id="PR00368">
    <property type="entry name" value="FADPNR"/>
</dbReference>
<dbReference type="InterPro" id="IPR041575">
    <property type="entry name" value="Rubredoxin_C"/>
</dbReference>
<sequence>MTRTLVVVGHGMVGHHLVQHLRARDPAGTWRVTVLAEEPRPAYDRTRLSSWLAGQGDHGTGGAAGPAPAGPDPAADPRVELRLATPVTTVDRHHRAVRTAHGDLVGYDALVLATGSRPLVPPVPGRELPGCFVYRTVEDLEAVRAAAVPGRPGVVVGGGLLGLEAAGALRRLGMRPHVVELAPHLMPAQLDGAAGRLLAGYVTELGLTVRCGTALRSVEAGPGGRVRAVVLGDGTELEADLVVFSTGIRPRDELAAPAGLETGPRGGFLVDRRCRTADPHVWAIGECAAVEGRCYGLVSPGYRMAEAVADQLLGLRDASFPGADLSTRLKLLGVDVASFGDAHASAQGAMELVYADRAARTYAKLVLAPDAGTLLGGILAGDAGAYPVLRSLVGRELPASPERLLSSARCSRRSSSPAHSGR</sequence>
<evidence type="ECO:0000256" key="11">
    <source>
        <dbReference type="SAM" id="MobiDB-lite"/>
    </source>
</evidence>
<evidence type="ECO:0000256" key="8">
    <source>
        <dbReference type="ARBA" id="ARBA00023002"/>
    </source>
</evidence>
<feature type="domain" description="NADH-rubredoxin oxidoreductase C-terminal" evidence="13">
    <location>
        <begin position="326"/>
        <end position="394"/>
    </location>
</feature>
<evidence type="ECO:0000259" key="13">
    <source>
        <dbReference type="Pfam" id="PF18267"/>
    </source>
</evidence>
<dbReference type="GO" id="GO:0016491">
    <property type="term" value="F:oxidoreductase activity"/>
    <property type="evidence" value="ECO:0007669"/>
    <property type="project" value="UniProtKB-KW"/>
</dbReference>
<feature type="domain" description="FAD/NAD(P)-binding" evidence="12">
    <location>
        <begin position="5"/>
        <end position="292"/>
    </location>
</feature>
<dbReference type="Pfam" id="PF18267">
    <property type="entry name" value="Rubredoxin_C"/>
    <property type="match status" value="1"/>
</dbReference>
<dbReference type="GO" id="GO:0051536">
    <property type="term" value="F:iron-sulfur cluster binding"/>
    <property type="evidence" value="ECO:0007669"/>
    <property type="project" value="UniProtKB-KW"/>
</dbReference>
<dbReference type="InterPro" id="IPR036188">
    <property type="entry name" value="FAD/NAD-bd_sf"/>
</dbReference>
<dbReference type="PANTHER" id="PTHR43809">
    <property type="entry name" value="NITRITE REDUCTASE (NADH) LARGE SUBUNIT"/>
    <property type="match status" value="1"/>
</dbReference>
<evidence type="ECO:0000256" key="7">
    <source>
        <dbReference type="ARBA" id="ARBA00022827"/>
    </source>
</evidence>
<evidence type="ECO:0000256" key="6">
    <source>
        <dbReference type="ARBA" id="ARBA00022723"/>
    </source>
</evidence>
<evidence type="ECO:0000256" key="4">
    <source>
        <dbReference type="ARBA" id="ARBA00022617"/>
    </source>
</evidence>
<dbReference type="SUPFAM" id="SSF51905">
    <property type="entry name" value="FAD/NAD(P)-binding domain"/>
    <property type="match status" value="1"/>
</dbReference>
<dbReference type="InterPro" id="IPR023753">
    <property type="entry name" value="FAD/NAD-binding_dom"/>
</dbReference>
<evidence type="ECO:0000256" key="10">
    <source>
        <dbReference type="ARBA" id="ARBA00023014"/>
    </source>
</evidence>
<feature type="region of interest" description="Disordered" evidence="11">
    <location>
        <begin position="52"/>
        <end position="76"/>
    </location>
</feature>
<dbReference type="InterPro" id="IPR052034">
    <property type="entry name" value="NasD-like"/>
</dbReference>
<dbReference type="RefSeq" id="WP_100203841.1">
    <property type="nucleotide sequence ID" value="NZ_PGGW01000065.1"/>
</dbReference>
<dbReference type="Gene3D" id="3.50.50.60">
    <property type="entry name" value="FAD/NAD(P)-binding domain"/>
    <property type="match status" value="2"/>
</dbReference>
<keyword evidence="5" id="KW-0285">Flavoprotein</keyword>
<dbReference type="Proteomes" id="UP000230407">
    <property type="component" value="Unassembled WGS sequence"/>
</dbReference>
<accession>A0A2M8LU81</accession>
<evidence type="ECO:0000256" key="1">
    <source>
        <dbReference type="ARBA" id="ARBA00001929"/>
    </source>
</evidence>
<evidence type="ECO:0000313" key="15">
    <source>
        <dbReference type="Proteomes" id="UP000230407"/>
    </source>
</evidence>
<keyword evidence="9" id="KW-0408">Iron</keyword>
<comment type="cofactor">
    <cofactor evidence="1">
        <name>siroheme</name>
        <dbReference type="ChEBI" id="CHEBI:60052"/>
    </cofactor>
</comment>
<dbReference type="AlphaFoldDB" id="A0A2M8LU81"/>
<keyword evidence="6" id="KW-0479">Metal-binding</keyword>
<evidence type="ECO:0000313" key="14">
    <source>
        <dbReference type="EMBL" id="PJE95479.1"/>
    </source>
</evidence>
<keyword evidence="4" id="KW-0349">Heme</keyword>
<evidence type="ECO:0000256" key="9">
    <source>
        <dbReference type="ARBA" id="ARBA00023004"/>
    </source>
</evidence>
<evidence type="ECO:0000256" key="5">
    <source>
        <dbReference type="ARBA" id="ARBA00022630"/>
    </source>
</evidence>
<dbReference type="PRINTS" id="PR00411">
    <property type="entry name" value="PNDRDTASEI"/>
</dbReference>
<keyword evidence="8" id="KW-0560">Oxidoreductase</keyword>
<dbReference type="PANTHER" id="PTHR43809:SF1">
    <property type="entry name" value="NITRITE REDUCTASE (NADH) LARGE SUBUNIT"/>
    <property type="match status" value="1"/>
</dbReference>
<comment type="caution">
    <text evidence="14">The sequence shown here is derived from an EMBL/GenBank/DDBJ whole genome shotgun (WGS) entry which is preliminary data.</text>
</comment>
<organism evidence="14 15">
    <name type="scientific">Streptomyces carminius</name>
    <dbReference type="NCBI Taxonomy" id="2665496"/>
    <lineage>
        <taxon>Bacteria</taxon>
        <taxon>Bacillati</taxon>
        <taxon>Actinomycetota</taxon>
        <taxon>Actinomycetes</taxon>
        <taxon>Kitasatosporales</taxon>
        <taxon>Streptomycetaceae</taxon>
        <taxon>Streptomyces</taxon>
    </lineage>
</organism>
<comment type="cofactor">
    <cofactor evidence="2">
        <name>FAD</name>
        <dbReference type="ChEBI" id="CHEBI:57692"/>
    </cofactor>
</comment>
<dbReference type="Gene3D" id="3.30.390.30">
    <property type="match status" value="1"/>
</dbReference>
<keyword evidence="15" id="KW-1185">Reference proteome</keyword>
<reference evidence="14 15" key="1">
    <citation type="submission" date="2017-11" db="EMBL/GenBank/DDBJ databases">
        <title>Streptomyces carmine sp. nov., a novel actinomycete isolated from Sophora alopecuroides in Xinjiang, China.</title>
        <authorList>
            <person name="Wang Y."/>
            <person name="Luo X."/>
            <person name="Wan C."/>
            <person name="Zhang L."/>
        </authorList>
    </citation>
    <scope>NUCLEOTIDE SEQUENCE [LARGE SCALE GENOMIC DNA]</scope>
    <source>
        <strain evidence="14 15">TRM SA0054</strain>
    </source>
</reference>
<comment type="pathway">
    <text evidence="3">Nitrogen metabolism; nitrate reduction (assimilation).</text>
</comment>
<evidence type="ECO:0000256" key="2">
    <source>
        <dbReference type="ARBA" id="ARBA00001974"/>
    </source>
</evidence>
<dbReference type="GO" id="GO:0046872">
    <property type="term" value="F:metal ion binding"/>
    <property type="evidence" value="ECO:0007669"/>
    <property type="project" value="UniProtKB-KW"/>
</dbReference>
<keyword evidence="7" id="KW-0274">FAD</keyword>
<gene>
    <name evidence="14" type="ORF">CUT44_23015</name>
</gene>
<protein>
    <submittedName>
        <fullName evidence="14">FAD-dependent oxidoreductase</fullName>
    </submittedName>
</protein>
<keyword evidence="10" id="KW-0411">Iron-sulfur</keyword>
<evidence type="ECO:0000259" key="12">
    <source>
        <dbReference type="Pfam" id="PF07992"/>
    </source>
</evidence>
<dbReference type="InterPro" id="IPR016156">
    <property type="entry name" value="FAD/NAD-linked_Rdtase_dimer_sf"/>
</dbReference>
<name>A0A2M8LU81_9ACTN</name>
<evidence type="ECO:0000256" key="3">
    <source>
        <dbReference type="ARBA" id="ARBA00005096"/>
    </source>
</evidence>
<proteinExistence type="predicted"/>